<dbReference type="GO" id="GO:0008168">
    <property type="term" value="F:methyltransferase activity"/>
    <property type="evidence" value="ECO:0007669"/>
    <property type="project" value="UniProtKB-KW"/>
</dbReference>
<dbReference type="Gene3D" id="3.40.50.150">
    <property type="entry name" value="Vaccinia Virus protein VP39"/>
    <property type="match status" value="1"/>
</dbReference>
<dbReference type="EMBL" id="JBAFUR010000006">
    <property type="protein sequence ID" value="MFG1254457.1"/>
    <property type="molecule type" value="Genomic_DNA"/>
</dbReference>
<name>A0ABW6ZKU2_9HYPH</name>
<comment type="caution">
    <text evidence="2">The sequence shown here is derived from an EMBL/GenBank/DDBJ whole genome shotgun (WGS) entry which is preliminary data.</text>
</comment>
<dbReference type="InterPro" id="IPR041698">
    <property type="entry name" value="Methyltransf_25"/>
</dbReference>
<keyword evidence="2" id="KW-0489">Methyltransferase</keyword>
<dbReference type="RefSeq" id="WP_038192635.1">
    <property type="nucleotide sequence ID" value="NZ_JBAFUR010000006.1"/>
</dbReference>
<feature type="domain" description="Methyltransferase" evidence="1">
    <location>
        <begin position="32"/>
        <end position="118"/>
    </location>
</feature>
<dbReference type="GO" id="GO:0032259">
    <property type="term" value="P:methylation"/>
    <property type="evidence" value="ECO:0007669"/>
    <property type="project" value="UniProtKB-KW"/>
</dbReference>
<dbReference type="Pfam" id="PF13649">
    <property type="entry name" value="Methyltransf_25"/>
    <property type="match status" value="1"/>
</dbReference>
<proteinExistence type="predicted"/>
<keyword evidence="2" id="KW-0808">Transferase</keyword>
<dbReference type="CDD" id="cd02440">
    <property type="entry name" value="AdoMet_MTases"/>
    <property type="match status" value="1"/>
</dbReference>
<organism evidence="2 3">
    <name type="scientific">Xanthobacter aminoxidans</name>
    <dbReference type="NCBI Taxonomy" id="186280"/>
    <lineage>
        <taxon>Bacteria</taxon>
        <taxon>Pseudomonadati</taxon>
        <taxon>Pseudomonadota</taxon>
        <taxon>Alphaproteobacteria</taxon>
        <taxon>Hyphomicrobiales</taxon>
        <taxon>Xanthobacteraceae</taxon>
        <taxon>Xanthobacter</taxon>
    </lineage>
</organism>
<dbReference type="SUPFAM" id="SSF53335">
    <property type="entry name" value="S-adenosyl-L-methionine-dependent methyltransferases"/>
    <property type="match status" value="1"/>
</dbReference>
<evidence type="ECO:0000313" key="3">
    <source>
        <dbReference type="Proteomes" id="UP001604043"/>
    </source>
</evidence>
<sequence length="234" mass="24009">MSGQQAEAAGRPQGTALAVIEDWLGPLAGRSILDIGCGHGALARALTAQGARVHGIDPGPEAIASARAAVPEATFTEAGAEALPFADGSFDAAIFLNSLHHVPAGLMAAALGEALRVSRGPVLVVEPLAEGSYFEALRPVEDETAIRALAQKALSACLASGAAQAVRRLDYDDVRRVAGVDGFLARAVAVDPARAAAAEQHRGTVEALLARWGVAEVGGIRLEQPHRALLLARA</sequence>
<reference evidence="2 3" key="1">
    <citation type="submission" date="2024-02" db="EMBL/GenBank/DDBJ databases">
        <title>Expansion and revision of Xanthobacter and proposal of Roseixanthobacter gen. nov.</title>
        <authorList>
            <person name="Soltysiak M.P.M."/>
            <person name="Jalihal A."/>
            <person name="Ory A."/>
            <person name="Chrisophersen C."/>
            <person name="Lee A.D."/>
            <person name="Boulton J."/>
            <person name="Springer M."/>
        </authorList>
    </citation>
    <scope>NUCLEOTIDE SEQUENCE [LARGE SCALE GENOMIC DNA]</scope>
    <source>
        <strain evidence="2 3">CB5</strain>
    </source>
</reference>
<keyword evidence="3" id="KW-1185">Reference proteome</keyword>
<dbReference type="InterPro" id="IPR029063">
    <property type="entry name" value="SAM-dependent_MTases_sf"/>
</dbReference>
<dbReference type="PANTHER" id="PTHR43591">
    <property type="entry name" value="METHYLTRANSFERASE"/>
    <property type="match status" value="1"/>
</dbReference>
<gene>
    <name evidence="2" type="ORF">V5F30_19745</name>
</gene>
<dbReference type="Proteomes" id="UP001604043">
    <property type="component" value="Unassembled WGS sequence"/>
</dbReference>
<dbReference type="EC" id="2.1.-.-" evidence="2"/>
<accession>A0ABW6ZKU2</accession>
<protein>
    <submittedName>
        <fullName evidence="2">Class I SAM-dependent methyltransferase</fullName>
        <ecNumber evidence="2">2.1.-.-</ecNumber>
    </submittedName>
</protein>
<evidence type="ECO:0000313" key="2">
    <source>
        <dbReference type="EMBL" id="MFG1254457.1"/>
    </source>
</evidence>
<evidence type="ECO:0000259" key="1">
    <source>
        <dbReference type="Pfam" id="PF13649"/>
    </source>
</evidence>